<keyword evidence="2 4" id="KW-0418">Kinase</keyword>
<dbReference type="PANTHER" id="PTHR10584:SF166">
    <property type="entry name" value="RIBOKINASE"/>
    <property type="match status" value="1"/>
</dbReference>
<dbReference type="InterPro" id="IPR029056">
    <property type="entry name" value="Ribokinase-like"/>
</dbReference>
<dbReference type="PROSITE" id="PS00583">
    <property type="entry name" value="PFKB_KINASES_1"/>
    <property type="match status" value="1"/>
</dbReference>
<evidence type="ECO:0000313" key="5">
    <source>
        <dbReference type="Proteomes" id="UP000295345"/>
    </source>
</evidence>
<dbReference type="PANTHER" id="PTHR10584">
    <property type="entry name" value="SUGAR KINASE"/>
    <property type="match status" value="1"/>
</dbReference>
<dbReference type="InterPro" id="IPR002173">
    <property type="entry name" value="Carboh/pur_kinase_PfkB_CS"/>
</dbReference>
<dbReference type="Proteomes" id="UP000295345">
    <property type="component" value="Unassembled WGS sequence"/>
</dbReference>
<organism evidence="4 5">
    <name type="scientific">Streptomyces hainanensis</name>
    <dbReference type="NCBI Taxonomy" id="402648"/>
    <lineage>
        <taxon>Bacteria</taxon>
        <taxon>Bacillati</taxon>
        <taxon>Actinomycetota</taxon>
        <taxon>Actinomycetes</taxon>
        <taxon>Kitasatosporales</taxon>
        <taxon>Streptomycetaceae</taxon>
        <taxon>Streptomyces</taxon>
    </lineage>
</organism>
<feature type="domain" description="Carbohydrate kinase PfkB" evidence="3">
    <location>
        <begin position="27"/>
        <end position="295"/>
    </location>
</feature>
<dbReference type="AlphaFoldDB" id="A0A4V2Y484"/>
<dbReference type="InterPro" id="IPR011611">
    <property type="entry name" value="PfkB_dom"/>
</dbReference>
<dbReference type="RefSeq" id="WP_132816264.1">
    <property type="nucleotide sequence ID" value="NZ_SMKI01000018.1"/>
</dbReference>
<name>A0A4V2Y484_9ACTN</name>
<gene>
    <name evidence="4" type="ORF">E1283_03015</name>
</gene>
<evidence type="ECO:0000259" key="3">
    <source>
        <dbReference type="Pfam" id="PF00294"/>
    </source>
</evidence>
<evidence type="ECO:0000256" key="2">
    <source>
        <dbReference type="ARBA" id="ARBA00022777"/>
    </source>
</evidence>
<dbReference type="CDD" id="cd01942">
    <property type="entry name" value="ribokinase_group_A"/>
    <property type="match status" value="1"/>
</dbReference>
<dbReference type="GO" id="GO:0016301">
    <property type="term" value="F:kinase activity"/>
    <property type="evidence" value="ECO:0007669"/>
    <property type="project" value="UniProtKB-KW"/>
</dbReference>
<dbReference type="OrthoDB" id="9779730at2"/>
<sequence>MRIAVTGSIATDHLMRFAGSFTEQLIPDQLDKISLSFLVDDLEVRRGGTAANIAYGLGNLGLTPVLVGSVGNDFAEYRVRLKEHGVDTESVHVSPTRASARFICLTDRRLNQIAAFHTGAMRDAASIDLRPVVDRVGGLDLVLVSPNDPDAMLRHTAQCRELGIPFAADPSQQLSRLRPDEITELVTGARWLFTNEYEAHQLIERTGLRRAAVLDRVGAWVTTLGGAGARVEQAGRPPVVVPAVRVTEVAEPTGAGDAFRAGFLAGLARGLPLVGAARLGCALAATALESVGPQEYTTTRETLDARLVAAYGADAGWPGTAD</sequence>
<evidence type="ECO:0000256" key="1">
    <source>
        <dbReference type="ARBA" id="ARBA00022679"/>
    </source>
</evidence>
<evidence type="ECO:0000313" key="4">
    <source>
        <dbReference type="EMBL" id="TDC79355.1"/>
    </source>
</evidence>
<protein>
    <submittedName>
        <fullName evidence="4">Carbohydrate kinase family protein</fullName>
    </submittedName>
</protein>
<comment type="caution">
    <text evidence="4">The sequence shown here is derived from an EMBL/GenBank/DDBJ whole genome shotgun (WGS) entry which is preliminary data.</text>
</comment>
<keyword evidence="1" id="KW-0808">Transferase</keyword>
<dbReference type="Pfam" id="PF00294">
    <property type="entry name" value="PfkB"/>
    <property type="match status" value="1"/>
</dbReference>
<keyword evidence="5" id="KW-1185">Reference proteome</keyword>
<proteinExistence type="predicted"/>
<reference evidence="4 5" key="1">
    <citation type="submission" date="2019-03" db="EMBL/GenBank/DDBJ databases">
        <title>Draft genome sequences of novel Actinobacteria.</title>
        <authorList>
            <person name="Sahin N."/>
            <person name="Ay H."/>
            <person name="Saygin H."/>
        </authorList>
    </citation>
    <scope>NUCLEOTIDE SEQUENCE [LARGE SCALE GENOMIC DNA]</scope>
    <source>
        <strain evidence="4 5">DSM 41900</strain>
    </source>
</reference>
<dbReference type="EMBL" id="SMKI01000018">
    <property type="protein sequence ID" value="TDC79355.1"/>
    <property type="molecule type" value="Genomic_DNA"/>
</dbReference>
<dbReference type="SUPFAM" id="SSF53613">
    <property type="entry name" value="Ribokinase-like"/>
    <property type="match status" value="1"/>
</dbReference>
<dbReference type="Gene3D" id="3.40.1190.20">
    <property type="match status" value="1"/>
</dbReference>
<accession>A0A4V2Y484</accession>